<organism evidence="6">
    <name type="scientific">gut metagenome</name>
    <dbReference type="NCBI Taxonomy" id="749906"/>
    <lineage>
        <taxon>unclassified sequences</taxon>
        <taxon>metagenomes</taxon>
        <taxon>organismal metagenomes</taxon>
    </lineage>
</organism>
<feature type="domain" description="RNA polymerase sigma factor 70 region 4 type 2" evidence="5">
    <location>
        <begin position="125"/>
        <end position="176"/>
    </location>
</feature>
<protein>
    <submittedName>
        <fullName evidence="6">RNA polymerase ECF-type sigma factor</fullName>
    </submittedName>
</protein>
<dbReference type="PANTHER" id="PTHR43133:SF46">
    <property type="entry name" value="RNA POLYMERASE SIGMA-70 FACTOR ECF SUBFAMILY"/>
    <property type="match status" value="1"/>
</dbReference>
<comment type="caution">
    <text evidence="6">The sequence shown here is derived from an EMBL/GenBank/DDBJ whole genome shotgun (WGS) entry which is preliminary data.</text>
</comment>
<dbReference type="InterPro" id="IPR036388">
    <property type="entry name" value="WH-like_DNA-bd_sf"/>
</dbReference>
<dbReference type="GO" id="GO:0006352">
    <property type="term" value="P:DNA-templated transcription initiation"/>
    <property type="evidence" value="ECO:0007669"/>
    <property type="project" value="InterPro"/>
</dbReference>
<reference evidence="6" key="1">
    <citation type="journal article" date="2012" name="PLoS ONE">
        <title>Gene sets for utilization of primary and secondary nutrition supplies in the distal gut of endangered iberian lynx.</title>
        <authorList>
            <person name="Alcaide M."/>
            <person name="Messina E."/>
            <person name="Richter M."/>
            <person name="Bargiela R."/>
            <person name="Peplies J."/>
            <person name="Huws S.A."/>
            <person name="Newbold C.J."/>
            <person name="Golyshin P.N."/>
            <person name="Simon M.A."/>
            <person name="Lopez G."/>
            <person name="Yakimov M.M."/>
            <person name="Ferrer M."/>
        </authorList>
    </citation>
    <scope>NUCLEOTIDE SEQUENCE</scope>
</reference>
<dbReference type="SUPFAM" id="SSF88659">
    <property type="entry name" value="Sigma3 and sigma4 domains of RNA polymerase sigma factors"/>
    <property type="match status" value="1"/>
</dbReference>
<dbReference type="InterPro" id="IPR013325">
    <property type="entry name" value="RNA_pol_sigma_r2"/>
</dbReference>
<dbReference type="Gene3D" id="1.10.10.10">
    <property type="entry name" value="Winged helix-like DNA-binding domain superfamily/Winged helix DNA-binding domain"/>
    <property type="match status" value="1"/>
</dbReference>
<dbReference type="GO" id="GO:0003677">
    <property type="term" value="F:DNA binding"/>
    <property type="evidence" value="ECO:0007669"/>
    <property type="project" value="InterPro"/>
</dbReference>
<proteinExistence type="inferred from homology"/>
<keyword evidence="3" id="KW-0731">Sigma factor</keyword>
<keyword evidence="2" id="KW-0805">Transcription regulation</keyword>
<evidence type="ECO:0000259" key="5">
    <source>
        <dbReference type="Pfam" id="PF08281"/>
    </source>
</evidence>
<keyword evidence="4" id="KW-0804">Transcription</keyword>
<gene>
    <name evidence="6" type="ORF">EVA_03290</name>
</gene>
<dbReference type="EMBL" id="AMCI01000585">
    <property type="protein sequence ID" value="EJX08587.1"/>
    <property type="molecule type" value="Genomic_DNA"/>
</dbReference>
<evidence type="ECO:0000313" key="6">
    <source>
        <dbReference type="EMBL" id="EJX08587.1"/>
    </source>
</evidence>
<evidence type="ECO:0000256" key="3">
    <source>
        <dbReference type="ARBA" id="ARBA00023082"/>
    </source>
</evidence>
<dbReference type="InterPro" id="IPR013324">
    <property type="entry name" value="RNA_pol_sigma_r3/r4-like"/>
</dbReference>
<comment type="similarity">
    <text evidence="1">Belongs to the sigma-70 factor family. ECF subfamily.</text>
</comment>
<dbReference type="SUPFAM" id="SSF88946">
    <property type="entry name" value="Sigma2 domain of RNA polymerase sigma factors"/>
    <property type="match status" value="1"/>
</dbReference>
<accession>J9GL64</accession>
<dbReference type="NCBIfam" id="TIGR02937">
    <property type="entry name" value="sigma70-ECF"/>
    <property type="match status" value="1"/>
</dbReference>
<name>J9GL64_9ZZZZ</name>
<dbReference type="GO" id="GO:0016987">
    <property type="term" value="F:sigma factor activity"/>
    <property type="evidence" value="ECO:0007669"/>
    <property type="project" value="UniProtKB-KW"/>
</dbReference>
<dbReference type="PANTHER" id="PTHR43133">
    <property type="entry name" value="RNA POLYMERASE ECF-TYPE SIGMA FACTO"/>
    <property type="match status" value="1"/>
</dbReference>
<dbReference type="Gene3D" id="1.10.1740.10">
    <property type="match status" value="1"/>
</dbReference>
<dbReference type="InterPro" id="IPR014284">
    <property type="entry name" value="RNA_pol_sigma-70_dom"/>
</dbReference>
<sequence>MSSDKKQMDNLAYTIQTLKSGNQEAFEKLYRFYYKGLCAFSAQFVSFAEAEEIVQDTMLWLWENKDKINPELSLKSLLFTTVKNKSLNLLTHDDIRRKVHQEIMDAFEEEFDAPDTFLNREIMVAYHQAMSKVPAEFRQVFEMNRKQHLTHKEIARNLNISPQTVNYRIGQTLKQLRVELKDFLPLMILLMQSK</sequence>
<dbReference type="InterPro" id="IPR014327">
    <property type="entry name" value="RNA_pol_sigma70_bacteroid"/>
</dbReference>
<evidence type="ECO:0000256" key="2">
    <source>
        <dbReference type="ARBA" id="ARBA00023015"/>
    </source>
</evidence>
<evidence type="ECO:0000256" key="4">
    <source>
        <dbReference type="ARBA" id="ARBA00023163"/>
    </source>
</evidence>
<dbReference type="InterPro" id="IPR039425">
    <property type="entry name" value="RNA_pol_sigma-70-like"/>
</dbReference>
<dbReference type="InterPro" id="IPR013249">
    <property type="entry name" value="RNA_pol_sigma70_r4_t2"/>
</dbReference>
<dbReference type="Pfam" id="PF08281">
    <property type="entry name" value="Sigma70_r4_2"/>
    <property type="match status" value="1"/>
</dbReference>
<evidence type="ECO:0000256" key="1">
    <source>
        <dbReference type="ARBA" id="ARBA00010641"/>
    </source>
</evidence>
<dbReference type="NCBIfam" id="TIGR02985">
    <property type="entry name" value="Sig70_bacteroi1"/>
    <property type="match status" value="1"/>
</dbReference>
<dbReference type="AlphaFoldDB" id="J9GL64"/>